<name>A0ABS6FGW8_9FIRM</name>
<dbReference type="InterPro" id="IPR003010">
    <property type="entry name" value="C-N_Hydrolase"/>
</dbReference>
<dbReference type="EMBL" id="JAHLQO010000004">
    <property type="protein sequence ID" value="MBU5669400.1"/>
    <property type="molecule type" value="Genomic_DNA"/>
</dbReference>
<evidence type="ECO:0000313" key="3">
    <source>
        <dbReference type="EMBL" id="MBU5669400.1"/>
    </source>
</evidence>
<comment type="similarity">
    <text evidence="1">Belongs to the carbon-nitrogen hydrolase superfamily. NIT1/NIT2 family.</text>
</comment>
<dbReference type="RefSeq" id="WP_216549234.1">
    <property type="nucleotide sequence ID" value="NZ_JAHLQO010000004.1"/>
</dbReference>
<dbReference type="Pfam" id="PF00795">
    <property type="entry name" value="CN_hydrolase"/>
    <property type="match status" value="1"/>
</dbReference>
<feature type="domain" description="CN hydrolase" evidence="2">
    <location>
        <begin position="1"/>
        <end position="212"/>
    </location>
</feature>
<proteinExistence type="inferred from homology"/>
<organism evidence="3 4">
    <name type="scientific">Peptoniphilus ovalis</name>
    <dbReference type="NCBI Taxonomy" id="2841503"/>
    <lineage>
        <taxon>Bacteria</taxon>
        <taxon>Bacillati</taxon>
        <taxon>Bacillota</taxon>
        <taxon>Tissierellia</taxon>
        <taxon>Tissierellales</taxon>
        <taxon>Peptoniphilaceae</taxon>
        <taxon>Peptoniphilus</taxon>
    </lineage>
</organism>
<gene>
    <name evidence="3" type="ORF">KQI68_06050</name>
</gene>
<evidence type="ECO:0000256" key="1">
    <source>
        <dbReference type="ARBA" id="ARBA00010613"/>
    </source>
</evidence>
<dbReference type="PANTHER" id="PTHR23088">
    <property type="entry name" value="NITRILASE-RELATED"/>
    <property type="match status" value="1"/>
</dbReference>
<dbReference type="Proteomes" id="UP000783742">
    <property type="component" value="Unassembled WGS sequence"/>
</dbReference>
<comment type="caution">
    <text evidence="3">The sequence shown here is derived from an EMBL/GenBank/DDBJ whole genome shotgun (WGS) entry which is preliminary data.</text>
</comment>
<reference evidence="3 4" key="1">
    <citation type="submission" date="2021-06" db="EMBL/GenBank/DDBJ databases">
        <authorList>
            <person name="Sun Q."/>
            <person name="Li D."/>
        </authorList>
    </citation>
    <scope>NUCLEOTIDE SEQUENCE [LARGE SCALE GENOMIC DNA]</scope>
    <source>
        <strain evidence="3 4">MSJ-1</strain>
    </source>
</reference>
<dbReference type="PROSITE" id="PS50263">
    <property type="entry name" value="CN_HYDROLASE"/>
    <property type="match status" value="1"/>
</dbReference>
<evidence type="ECO:0000313" key="4">
    <source>
        <dbReference type="Proteomes" id="UP000783742"/>
    </source>
</evidence>
<dbReference type="GO" id="GO:0016787">
    <property type="term" value="F:hydrolase activity"/>
    <property type="evidence" value="ECO:0007669"/>
    <property type="project" value="UniProtKB-KW"/>
</dbReference>
<keyword evidence="4" id="KW-1185">Reference proteome</keyword>
<protein>
    <submittedName>
        <fullName evidence="3">Carbon-nitrogen family hydrolase</fullName>
    </submittedName>
</protein>
<accession>A0ABS6FGW8</accession>
<dbReference type="PANTHER" id="PTHR23088:SF27">
    <property type="entry name" value="DEAMINATED GLUTATHIONE AMIDASE"/>
    <property type="match status" value="1"/>
</dbReference>
<sequence>MKIAIIQDKFDPVNIDKNYKIAEEKILEAAKNRPDTIVLPELWNICEFDEELKEKVIGEGDRVNKFFSKLSKKLNVNIIGGSVANFYNGEVKNTSFIYNRSGELIASYDKTHLYIGSDEDKFTAQGCNFITFKIDNIKCSVAICFDISFPEMIRKLALQGIEILFIVAAWPEAGEENFKTYCKVRAIENQIFVVANNRLQKIPKIDSVVKVR</sequence>
<keyword evidence="3" id="KW-0378">Hydrolase</keyword>
<evidence type="ECO:0000259" key="2">
    <source>
        <dbReference type="PROSITE" id="PS50263"/>
    </source>
</evidence>